<keyword evidence="5" id="KW-0998">Cell outer membrane</keyword>
<dbReference type="SUPFAM" id="SSF48452">
    <property type="entry name" value="TPR-like"/>
    <property type="match status" value="1"/>
</dbReference>
<dbReference type="Proteomes" id="UP000290545">
    <property type="component" value="Unassembled WGS sequence"/>
</dbReference>
<name>A0A4Q1D8E9_9BACT</name>
<gene>
    <name evidence="8" type="ORF">ESB13_01265</name>
</gene>
<dbReference type="Pfam" id="PF14322">
    <property type="entry name" value="SusD-like_3"/>
    <property type="match status" value="1"/>
</dbReference>
<dbReference type="EMBL" id="SDHZ01000001">
    <property type="protein sequence ID" value="RXK85480.1"/>
    <property type="molecule type" value="Genomic_DNA"/>
</dbReference>
<comment type="subcellular location">
    <subcellularLocation>
        <location evidence="1">Cell outer membrane</location>
    </subcellularLocation>
</comment>
<dbReference type="PROSITE" id="PS51257">
    <property type="entry name" value="PROKAR_LIPOPROTEIN"/>
    <property type="match status" value="1"/>
</dbReference>
<reference evidence="8 9" key="1">
    <citation type="submission" date="2019-01" db="EMBL/GenBank/DDBJ databases">
        <title>Filimonas sp. strain TTM-71.</title>
        <authorList>
            <person name="Chen W.-M."/>
        </authorList>
    </citation>
    <scope>NUCLEOTIDE SEQUENCE [LARGE SCALE GENOMIC DNA]</scope>
    <source>
        <strain evidence="8 9">TTM-71</strain>
    </source>
</reference>
<protein>
    <submittedName>
        <fullName evidence="8">RagB/SusD family nutrient uptake outer membrane protein</fullName>
    </submittedName>
</protein>
<organism evidence="8 9">
    <name type="scientific">Filimonas effusa</name>
    <dbReference type="NCBI Taxonomy" id="2508721"/>
    <lineage>
        <taxon>Bacteria</taxon>
        <taxon>Pseudomonadati</taxon>
        <taxon>Bacteroidota</taxon>
        <taxon>Chitinophagia</taxon>
        <taxon>Chitinophagales</taxon>
        <taxon>Chitinophagaceae</taxon>
        <taxon>Filimonas</taxon>
    </lineage>
</organism>
<dbReference type="RefSeq" id="WP_129001232.1">
    <property type="nucleotide sequence ID" value="NZ_SDHZ01000001.1"/>
</dbReference>
<dbReference type="InterPro" id="IPR012944">
    <property type="entry name" value="SusD_RagB_dom"/>
</dbReference>
<comment type="similarity">
    <text evidence="2">Belongs to the SusD family.</text>
</comment>
<feature type="domain" description="RagB/SusD" evidence="6">
    <location>
        <begin position="344"/>
        <end position="579"/>
    </location>
</feature>
<keyword evidence="4" id="KW-0472">Membrane</keyword>
<evidence type="ECO:0000256" key="2">
    <source>
        <dbReference type="ARBA" id="ARBA00006275"/>
    </source>
</evidence>
<keyword evidence="3" id="KW-0732">Signal</keyword>
<evidence type="ECO:0000256" key="5">
    <source>
        <dbReference type="ARBA" id="ARBA00023237"/>
    </source>
</evidence>
<evidence type="ECO:0000256" key="4">
    <source>
        <dbReference type="ARBA" id="ARBA00023136"/>
    </source>
</evidence>
<dbReference type="Pfam" id="PF07980">
    <property type="entry name" value="SusD_RagB"/>
    <property type="match status" value="1"/>
</dbReference>
<proteinExistence type="inferred from homology"/>
<keyword evidence="9" id="KW-1185">Reference proteome</keyword>
<dbReference type="Gene3D" id="1.25.40.390">
    <property type="match status" value="1"/>
</dbReference>
<evidence type="ECO:0000313" key="8">
    <source>
        <dbReference type="EMBL" id="RXK85480.1"/>
    </source>
</evidence>
<dbReference type="InterPro" id="IPR033985">
    <property type="entry name" value="SusD-like_N"/>
</dbReference>
<evidence type="ECO:0000259" key="6">
    <source>
        <dbReference type="Pfam" id="PF07980"/>
    </source>
</evidence>
<dbReference type="AlphaFoldDB" id="A0A4Q1D8E9"/>
<dbReference type="OrthoDB" id="5694214at2"/>
<evidence type="ECO:0000313" key="9">
    <source>
        <dbReference type="Proteomes" id="UP000290545"/>
    </source>
</evidence>
<accession>A0A4Q1D8E9</accession>
<evidence type="ECO:0000259" key="7">
    <source>
        <dbReference type="Pfam" id="PF14322"/>
    </source>
</evidence>
<sequence length="580" mass="64617">MKKIIYIAISALLLGSCNEKSFLEETPRDFMSSKNSYSTSADFDLAVNELYYLTRYEFYCNGERSVMDYLFGTDFVWNGSSGSSVPNLAANYGPSAAIPQAHWDKLYLLIAQSNTIISRLPKSSVPESEQVLFNAKAKFFRGLAYRTLAYLYGGVPLQLEEVLGPKTNYVRATREQTIAQAVEDVKFAAENLKDITAVKDGEVSAPAAYHLLSELYLAQDKAQEAVDAATKVISNPALGLMTQRFGSRATEQPGDVYWDLYRTGNQNRSTYGNREGIFVIQMQVDVLGGGTDITSIWSSPGSYLLERHCAPQTSLFKMYKNGVSLTQSPFNWPTGDYTGGRGIGSIIPTTHFDKEVWASDFKTDIRNANHNFVRKFAYNNPAFKTLYKELGDTLDIDNPPAGYTFLTGENSQTTFPGRYLTCYQTKVTNPYDHPKALYSNAATYALSGSSGGTYTDQYMFRLAETYLLRAEAYLKQSKTDLAAADINVVRARANASKVSASAVTLDYILDERIRELGVEEKRRLTLGRLGADVFYNRVIKYNPYYSLGTPFTKNFTLYAIPQSAIDANKDAVLDQNPGYL</sequence>
<dbReference type="InterPro" id="IPR011990">
    <property type="entry name" value="TPR-like_helical_dom_sf"/>
</dbReference>
<comment type="caution">
    <text evidence="8">The sequence shown here is derived from an EMBL/GenBank/DDBJ whole genome shotgun (WGS) entry which is preliminary data.</text>
</comment>
<feature type="domain" description="SusD-like N-terminal" evidence="7">
    <location>
        <begin position="89"/>
        <end position="217"/>
    </location>
</feature>
<dbReference type="GO" id="GO:0009279">
    <property type="term" value="C:cell outer membrane"/>
    <property type="evidence" value="ECO:0007669"/>
    <property type="project" value="UniProtKB-SubCell"/>
</dbReference>
<evidence type="ECO:0000256" key="3">
    <source>
        <dbReference type="ARBA" id="ARBA00022729"/>
    </source>
</evidence>
<evidence type="ECO:0000256" key="1">
    <source>
        <dbReference type="ARBA" id="ARBA00004442"/>
    </source>
</evidence>